<dbReference type="SUPFAM" id="SSF48657">
    <property type="entry name" value="FinO-like"/>
    <property type="match status" value="1"/>
</dbReference>
<dbReference type="GO" id="GO:0003723">
    <property type="term" value="F:RNA binding"/>
    <property type="evidence" value="ECO:0007669"/>
    <property type="project" value="UniProtKB-KW"/>
</dbReference>
<keyword evidence="1" id="KW-0694">RNA-binding</keyword>
<feature type="region of interest" description="Disordered" evidence="2">
    <location>
        <begin position="1"/>
        <end position="78"/>
    </location>
</feature>
<name>A0A1T4X3T2_9GAMM</name>
<feature type="compositionally biased region" description="Polar residues" evidence="2">
    <location>
        <begin position="16"/>
        <end position="34"/>
    </location>
</feature>
<dbReference type="Pfam" id="PF04352">
    <property type="entry name" value="ProQ"/>
    <property type="match status" value="1"/>
</dbReference>
<keyword evidence="5" id="KW-1185">Reference proteome</keyword>
<dbReference type="Gene3D" id="1.10.1710.10">
    <property type="entry name" value="ProQ/FinO domain"/>
    <property type="match status" value="1"/>
</dbReference>
<protein>
    <submittedName>
        <fullName evidence="4">ProQ/FINO family protein</fullName>
    </submittedName>
</protein>
<sequence>MTDRPRKTLSIKPKTVPTTEQTHTLNQETKTVSRGNKRIIKREQVQATALAKPKAKVPTKKPNKPRKPAPKKPLVSPSDIRMDNLNAALNAFAVWRERKPLALGIERQIFQRIADQHLSASKRVVQKLLYQHTHHRSYLLQVGQGGTRFNLDGSADGVILPEEREQAGRLLAT</sequence>
<dbReference type="Proteomes" id="UP000190460">
    <property type="component" value="Unassembled WGS sequence"/>
</dbReference>
<dbReference type="EMBL" id="FUYB01000011">
    <property type="protein sequence ID" value="SKA83531.1"/>
    <property type="molecule type" value="Genomic_DNA"/>
</dbReference>
<feature type="compositionally biased region" description="Basic residues" evidence="2">
    <location>
        <begin position="53"/>
        <end position="70"/>
    </location>
</feature>
<evidence type="ECO:0000259" key="3">
    <source>
        <dbReference type="Pfam" id="PF04352"/>
    </source>
</evidence>
<gene>
    <name evidence="4" type="ORF">SAMN02745130_02416</name>
</gene>
<proteinExistence type="predicted"/>
<reference evidence="4 5" key="1">
    <citation type="submission" date="2017-02" db="EMBL/GenBank/DDBJ databases">
        <authorList>
            <person name="Peterson S.W."/>
        </authorList>
    </citation>
    <scope>NUCLEOTIDE SEQUENCE [LARGE SCALE GENOMIC DNA]</scope>
    <source>
        <strain evidence="4 5">ATCC 49788</strain>
    </source>
</reference>
<dbReference type="InterPro" id="IPR016103">
    <property type="entry name" value="ProQ/FinO"/>
</dbReference>
<dbReference type="OrthoDB" id="5625001at2"/>
<evidence type="ECO:0000313" key="4">
    <source>
        <dbReference type="EMBL" id="SKA83531.1"/>
    </source>
</evidence>
<feature type="domain" description="ProQ/FinO" evidence="3">
    <location>
        <begin position="91"/>
        <end position="171"/>
    </location>
</feature>
<dbReference type="STRING" id="92487.SAMN02745130_02416"/>
<evidence type="ECO:0000256" key="1">
    <source>
        <dbReference type="ARBA" id="ARBA00022884"/>
    </source>
</evidence>
<accession>A0A1T4X3T2</accession>
<dbReference type="AlphaFoldDB" id="A0A1T4X3T2"/>
<organism evidence="4 5">
    <name type="scientific">Thiothrix eikelboomii</name>
    <dbReference type="NCBI Taxonomy" id="92487"/>
    <lineage>
        <taxon>Bacteria</taxon>
        <taxon>Pseudomonadati</taxon>
        <taxon>Pseudomonadota</taxon>
        <taxon>Gammaproteobacteria</taxon>
        <taxon>Thiotrichales</taxon>
        <taxon>Thiotrichaceae</taxon>
        <taxon>Thiothrix</taxon>
    </lineage>
</organism>
<dbReference type="InterPro" id="IPR036442">
    <property type="entry name" value="ProQ/FinO_sf"/>
</dbReference>
<evidence type="ECO:0000313" key="5">
    <source>
        <dbReference type="Proteomes" id="UP000190460"/>
    </source>
</evidence>
<dbReference type="RefSeq" id="WP_078922885.1">
    <property type="nucleotide sequence ID" value="NZ_FUYB01000011.1"/>
</dbReference>
<evidence type="ECO:0000256" key="2">
    <source>
        <dbReference type="SAM" id="MobiDB-lite"/>
    </source>
</evidence>